<evidence type="ECO:0000313" key="1">
    <source>
        <dbReference type="EMBL" id="KAK2081530.1"/>
    </source>
</evidence>
<organism evidence="1 2">
    <name type="scientific">Saguinus oedipus</name>
    <name type="common">Cotton-top tamarin</name>
    <name type="synonym">Oedipomidas oedipus</name>
    <dbReference type="NCBI Taxonomy" id="9490"/>
    <lineage>
        <taxon>Eukaryota</taxon>
        <taxon>Metazoa</taxon>
        <taxon>Chordata</taxon>
        <taxon>Craniata</taxon>
        <taxon>Vertebrata</taxon>
        <taxon>Euteleostomi</taxon>
        <taxon>Mammalia</taxon>
        <taxon>Eutheria</taxon>
        <taxon>Euarchontoglires</taxon>
        <taxon>Primates</taxon>
        <taxon>Haplorrhini</taxon>
        <taxon>Platyrrhini</taxon>
        <taxon>Cebidae</taxon>
        <taxon>Callitrichinae</taxon>
        <taxon>Saguinus</taxon>
    </lineage>
</organism>
<protein>
    <submittedName>
        <fullName evidence="1">Uncharacterized protein</fullName>
    </submittedName>
</protein>
<evidence type="ECO:0000313" key="2">
    <source>
        <dbReference type="Proteomes" id="UP001266305"/>
    </source>
</evidence>
<name>A0ABQ9T9V1_SAGOE</name>
<reference evidence="1 2" key="1">
    <citation type="submission" date="2023-05" db="EMBL/GenBank/DDBJ databases">
        <title>B98-5 Cell Line De Novo Hybrid Assembly: An Optical Mapping Approach.</title>
        <authorList>
            <person name="Kananen K."/>
            <person name="Auerbach J.A."/>
            <person name="Kautto E."/>
            <person name="Blachly J.S."/>
        </authorList>
    </citation>
    <scope>NUCLEOTIDE SEQUENCE [LARGE SCALE GENOMIC DNA]</scope>
    <source>
        <strain evidence="1">B95-8</strain>
        <tissue evidence="1">Cell line</tissue>
    </source>
</reference>
<comment type="caution">
    <text evidence="1">The sequence shown here is derived from an EMBL/GenBank/DDBJ whole genome shotgun (WGS) entry which is preliminary data.</text>
</comment>
<accession>A0ABQ9T9V1</accession>
<keyword evidence="2" id="KW-1185">Reference proteome</keyword>
<proteinExistence type="predicted"/>
<gene>
    <name evidence="1" type="ORF">P7K49_039600</name>
</gene>
<feature type="non-terminal residue" evidence="1">
    <location>
        <position position="1"/>
    </location>
</feature>
<sequence>YSLFVSWGSAQLARVFPVAVRLRSAVAHFALLVESLCYGRLPQEQQAVSALCGTSVGVGCICSGGCPSPTWLHRPRCQ</sequence>
<dbReference type="Proteomes" id="UP001266305">
    <property type="component" value="Unassembled WGS sequence"/>
</dbReference>
<dbReference type="EMBL" id="JASSZA010000213">
    <property type="protein sequence ID" value="KAK2081530.1"/>
    <property type="molecule type" value="Genomic_DNA"/>
</dbReference>